<comment type="similarity">
    <text evidence="1">Belongs to the non-flavoprotein flavin reductase family.</text>
</comment>
<dbReference type="Pfam" id="PF01613">
    <property type="entry name" value="Flavin_Reduct"/>
    <property type="match status" value="1"/>
</dbReference>
<evidence type="ECO:0000256" key="1">
    <source>
        <dbReference type="ARBA" id="ARBA00008898"/>
    </source>
</evidence>
<protein>
    <submittedName>
        <fullName evidence="4">Flavin reductase family protein</fullName>
    </submittedName>
</protein>
<dbReference type="GO" id="GO:0042602">
    <property type="term" value="F:riboflavin reductase (NADPH) activity"/>
    <property type="evidence" value="ECO:0007669"/>
    <property type="project" value="TreeGrafter"/>
</dbReference>
<dbReference type="RefSeq" id="WP_153479417.1">
    <property type="nucleotide sequence ID" value="NZ_VWNA01000001.1"/>
</dbReference>
<dbReference type="GO" id="GO:0010181">
    <property type="term" value="F:FMN binding"/>
    <property type="evidence" value="ECO:0007669"/>
    <property type="project" value="InterPro"/>
</dbReference>
<dbReference type="InterPro" id="IPR050268">
    <property type="entry name" value="NADH-dep_flavin_reductase"/>
</dbReference>
<dbReference type="Proteomes" id="UP000332515">
    <property type="component" value="Unassembled WGS sequence"/>
</dbReference>
<evidence type="ECO:0000259" key="3">
    <source>
        <dbReference type="SMART" id="SM00903"/>
    </source>
</evidence>
<keyword evidence="5" id="KW-1185">Reference proteome</keyword>
<dbReference type="Gene3D" id="2.30.110.10">
    <property type="entry name" value="Electron Transport, Fmn-binding Protein, Chain A"/>
    <property type="match status" value="1"/>
</dbReference>
<dbReference type="PANTHER" id="PTHR30466">
    <property type="entry name" value="FLAVIN REDUCTASE"/>
    <property type="match status" value="1"/>
</dbReference>
<gene>
    <name evidence="4" type="ORF">F0357_05350</name>
</gene>
<dbReference type="EMBL" id="VWNA01000001">
    <property type="protein sequence ID" value="MQT12099.1"/>
    <property type="molecule type" value="Genomic_DNA"/>
</dbReference>
<dbReference type="PANTHER" id="PTHR30466:SF11">
    <property type="entry name" value="FLAVIN-DEPENDENT MONOOXYGENASE, REDUCTASE SUBUNIT HSAB"/>
    <property type="match status" value="1"/>
</dbReference>
<comment type="caution">
    <text evidence="4">The sequence shown here is derived from an EMBL/GenBank/DDBJ whole genome shotgun (WGS) entry which is preliminary data.</text>
</comment>
<evidence type="ECO:0000313" key="5">
    <source>
        <dbReference type="Proteomes" id="UP000332515"/>
    </source>
</evidence>
<sequence length="191" mass="20510">MNAVVRPSLDAVDVRDALETDPKTFREAMRHLAGGVNVITAGLGDDRTGLTATSVSSLSAEPPTLIVCVNRSGSAWPVIQRYGHFGVNVLGQEHRPIADRFAGRGGFKGVERYGVGSWISLTTGVSVLEDALAAFDCELEEAIERHSHAILIGRVKAARFSEQRNALVYWHGAYADMILDPPTDPRAGEAG</sequence>
<dbReference type="SUPFAM" id="SSF50475">
    <property type="entry name" value="FMN-binding split barrel"/>
    <property type="match status" value="1"/>
</dbReference>
<evidence type="ECO:0000313" key="4">
    <source>
        <dbReference type="EMBL" id="MQT12099.1"/>
    </source>
</evidence>
<feature type="domain" description="Flavin reductase like" evidence="3">
    <location>
        <begin position="29"/>
        <end position="176"/>
    </location>
</feature>
<name>A0A6A7Y2R8_9HYPH</name>
<dbReference type="AlphaFoldDB" id="A0A6A7Y2R8"/>
<accession>A0A6A7Y2R8</accession>
<proteinExistence type="inferred from homology"/>
<keyword evidence="2" id="KW-0560">Oxidoreductase</keyword>
<evidence type="ECO:0000256" key="2">
    <source>
        <dbReference type="ARBA" id="ARBA00023002"/>
    </source>
</evidence>
<reference evidence="4 5" key="1">
    <citation type="submission" date="2019-09" db="EMBL/GenBank/DDBJ databases">
        <title>Segnochrobactrum spirostomi gen. nov., sp. nov., isolated from the ciliate Spirostomum cf. yagiui and description of a novel family, Segnochrobactraceae fam. nov. within the order Rhizobiales of the class Alphaproteobacteria.</title>
        <authorList>
            <person name="Akter S."/>
            <person name="Shazib S.U.A."/>
            <person name="Shin M.K."/>
        </authorList>
    </citation>
    <scope>NUCLEOTIDE SEQUENCE [LARGE SCALE GENOMIC DNA]</scope>
    <source>
        <strain evidence="4 5">Sp-1</strain>
    </source>
</reference>
<dbReference type="InterPro" id="IPR002563">
    <property type="entry name" value="Flavin_Rdtase-like_dom"/>
</dbReference>
<organism evidence="4 5">
    <name type="scientific">Segnochrobactrum spirostomi</name>
    <dbReference type="NCBI Taxonomy" id="2608987"/>
    <lineage>
        <taxon>Bacteria</taxon>
        <taxon>Pseudomonadati</taxon>
        <taxon>Pseudomonadota</taxon>
        <taxon>Alphaproteobacteria</taxon>
        <taxon>Hyphomicrobiales</taxon>
        <taxon>Segnochrobactraceae</taxon>
        <taxon>Segnochrobactrum</taxon>
    </lineage>
</organism>
<dbReference type="InterPro" id="IPR012349">
    <property type="entry name" value="Split_barrel_FMN-bd"/>
</dbReference>
<dbReference type="SMART" id="SM00903">
    <property type="entry name" value="Flavin_Reduct"/>
    <property type="match status" value="1"/>
</dbReference>